<dbReference type="EMBL" id="JH767188">
    <property type="protein sequence ID" value="EQC29058.1"/>
    <property type="molecule type" value="Genomic_DNA"/>
</dbReference>
<gene>
    <name evidence="9" type="ORF">SDRG_13213</name>
</gene>
<dbReference type="OMA" id="AHIAQWH"/>
<evidence type="ECO:0000313" key="10">
    <source>
        <dbReference type="Proteomes" id="UP000030762"/>
    </source>
</evidence>
<feature type="region of interest" description="Disordered" evidence="7">
    <location>
        <begin position="1"/>
        <end position="21"/>
    </location>
</feature>
<dbReference type="RefSeq" id="XP_008617517.1">
    <property type="nucleotide sequence ID" value="XM_008619295.1"/>
</dbReference>
<evidence type="ECO:0000256" key="4">
    <source>
        <dbReference type="ARBA" id="ARBA00023163"/>
    </source>
</evidence>
<dbReference type="VEuPathDB" id="FungiDB:SDRG_13213"/>
<dbReference type="GO" id="GO:0043565">
    <property type="term" value="F:sequence-specific DNA binding"/>
    <property type="evidence" value="ECO:0007669"/>
    <property type="project" value="InterPro"/>
</dbReference>
<dbReference type="GO" id="GO:0003700">
    <property type="term" value="F:DNA-binding transcription factor activity"/>
    <property type="evidence" value="ECO:0007669"/>
    <property type="project" value="InterPro"/>
</dbReference>
<evidence type="ECO:0000256" key="5">
    <source>
        <dbReference type="ARBA" id="ARBA00023242"/>
    </source>
</evidence>
<feature type="compositionally biased region" description="Polar residues" evidence="7">
    <location>
        <begin position="1"/>
        <end position="14"/>
    </location>
</feature>
<dbReference type="SMART" id="SM00415">
    <property type="entry name" value="HSF"/>
    <property type="match status" value="1"/>
</dbReference>
<dbReference type="GO" id="GO:0005634">
    <property type="term" value="C:nucleus"/>
    <property type="evidence" value="ECO:0007669"/>
    <property type="project" value="UniProtKB-SubCell"/>
</dbReference>
<proteinExistence type="inferred from homology"/>
<dbReference type="AlphaFoldDB" id="T0RA84"/>
<dbReference type="InParanoid" id="T0RA84"/>
<organism evidence="9 10">
    <name type="scientific">Saprolegnia diclina (strain VS20)</name>
    <dbReference type="NCBI Taxonomy" id="1156394"/>
    <lineage>
        <taxon>Eukaryota</taxon>
        <taxon>Sar</taxon>
        <taxon>Stramenopiles</taxon>
        <taxon>Oomycota</taxon>
        <taxon>Saprolegniomycetes</taxon>
        <taxon>Saprolegniales</taxon>
        <taxon>Saprolegniaceae</taxon>
        <taxon>Saprolegnia</taxon>
    </lineage>
</organism>
<dbReference type="InterPro" id="IPR036388">
    <property type="entry name" value="WH-like_DNA-bd_sf"/>
</dbReference>
<dbReference type="PANTHER" id="PTHR10015">
    <property type="entry name" value="HEAT SHOCK TRANSCRIPTION FACTOR"/>
    <property type="match status" value="1"/>
</dbReference>
<dbReference type="SUPFAM" id="SSF46785">
    <property type="entry name" value="Winged helix' DNA-binding domain"/>
    <property type="match status" value="1"/>
</dbReference>
<dbReference type="PRINTS" id="PR00056">
    <property type="entry name" value="HSFDOMAIN"/>
</dbReference>
<dbReference type="InterPro" id="IPR000232">
    <property type="entry name" value="HSF_DNA-bd"/>
</dbReference>
<dbReference type="FunFam" id="1.10.10.10:FF:000027">
    <property type="entry name" value="Heat shock transcription factor 1"/>
    <property type="match status" value="1"/>
</dbReference>
<dbReference type="InterPro" id="IPR036390">
    <property type="entry name" value="WH_DNA-bd_sf"/>
</dbReference>
<keyword evidence="10" id="KW-1185">Reference proteome</keyword>
<keyword evidence="2" id="KW-0805">Transcription regulation</keyword>
<evidence type="ECO:0000256" key="1">
    <source>
        <dbReference type="ARBA" id="ARBA00004123"/>
    </source>
</evidence>
<keyword evidence="4" id="KW-0804">Transcription</keyword>
<name>T0RA84_SAPDV</name>
<protein>
    <recommendedName>
        <fullName evidence="8">HSF-type DNA-binding domain-containing protein</fullName>
    </recommendedName>
</protein>
<dbReference type="STRING" id="1156394.T0RA84"/>
<evidence type="ECO:0000256" key="2">
    <source>
        <dbReference type="ARBA" id="ARBA00023015"/>
    </source>
</evidence>
<keyword evidence="3" id="KW-0238">DNA-binding</keyword>
<evidence type="ECO:0000313" key="9">
    <source>
        <dbReference type="EMBL" id="EQC29058.1"/>
    </source>
</evidence>
<dbReference type="Gene3D" id="1.10.10.10">
    <property type="entry name" value="Winged helix-like DNA-binding domain superfamily/Winged helix DNA-binding domain"/>
    <property type="match status" value="1"/>
</dbReference>
<dbReference type="Pfam" id="PF00447">
    <property type="entry name" value="HSF_DNA-bind"/>
    <property type="match status" value="1"/>
</dbReference>
<comment type="similarity">
    <text evidence="6">Belongs to the HSF family.</text>
</comment>
<dbReference type="Proteomes" id="UP000030762">
    <property type="component" value="Unassembled WGS sequence"/>
</dbReference>
<sequence length="212" mass="24331">MTQRASSSFLSPTRKSSKRATAPQFIQKTHALFCHAPAHIAQWHNDGTTILVHDPYAFSRDVLPRYFKHRNFLSFVRQLNFYGFHKYKVEDAEAFTWEFQHEHFLRDAPERMHAIRRNTPPPPASPNDVADVAEPELSPVATLRQNLQAVQAHFDRLSGQVAQLSECVAELVREYDEEDLRAQAQPPLRIRNVEFTAQDLAMVDDVLAILSL</sequence>
<keyword evidence="5" id="KW-0539">Nucleus</keyword>
<reference evidence="9 10" key="1">
    <citation type="submission" date="2012-04" db="EMBL/GenBank/DDBJ databases">
        <title>The Genome Sequence of Saprolegnia declina VS20.</title>
        <authorList>
            <consortium name="The Broad Institute Genome Sequencing Platform"/>
            <person name="Russ C."/>
            <person name="Nusbaum C."/>
            <person name="Tyler B."/>
            <person name="van West P."/>
            <person name="Dieguez-Uribeondo J."/>
            <person name="de Bruijn I."/>
            <person name="Tripathy S."/>
            <person name="Jiang R."/>
            <person name="Young S.K."/>
            <person name="Zeng Q."/>
            <person name="Gargeya S."/>
            <person name="Fitzgerald M."/>
            <person name="Haas B."/>
            <person name="Abouelleil A."/>
            <person name="Alvarado L."/>
            <person name="Arachchi H.M."/>
            <person name="Berlin A."/>
            <person name="Chapman S.B."/>
            <person name="Goldberg J."/>
            <person name="Griggs A."/>
            <person name="Gujja S."/>
            <person name="Hansen M."/>
            <person name="Howarth C."/>
            <person name="Imamovic A."/>
            <person name="Larimer J."/>
            <person name="McCowen C."/>
            <person name="Montmayeur A."/>
            <person name="Murphy C."/>
            <person name="Neiman D."/>
            <person name="Pearson M."/>
            <person name="Priest M."/>
            <person name="Roberts A."/>
            <person name="Saif S."/>
            <person name="Shea T."/>
            <person name="Sisk P."/>
            <person name="Sykes S."/>
            <person name="Wortman J."/>
            <person name="Nusbaum C."/>
            <person name="Birren B."/>
        </authorList>
    </citation>
    <scope>NUCLEOTIDE SEQUENCE [LARGE SCALE GENOMIC DNA]</scope>
    <source>
        <strain evidence="9 10">VS20</strain>
    </source>
</reference>
<dbReference type="OrthoDB" id="60033at2759"/>
<evidence type="ECO:0000256" key="7">
    <source>
        <dbReference type="SAM" id="MobiDB-lite"/>
    </source>
</evidence>
<accession>T0RA84</accession>
<evidence type="ECO:0000256" key="3">
    <source>
        <dbReference type="ARBA" id="ARBA00023125"/>
    </source>
</evidence>
<feature type="domain" description="HSF-type DNA-binding" evidence="8">
    <location>
        <begin position="21"/>
        <end position="118"/>
    </location>
</feature>
<dbReference type="PANTHER" id="PTHR10015:SF206">
    <property type="entry name" value="HSF-TYPE DNA-BINDING DOMAIN-CONTAINING PROTEIN"/>
    <property type="match status" value="1"/>
</dbReference>
<dbReference type="eggNOG" id="KOG0627">
    <property type="taxonomic scope" value="Eukaryota"/>
</dbReference>
<evidence type="ECO:0000259" key="8">
    <source>
        <dbReference type="SMART" id="SM00415"/>
    </source>
</evidence>
<evidence type="ECO:0000256" key="6">
    <source>
        <dbReference type="RuleBase" id="RU004020"/>
    </source>
</evidence>
<dbReference type="GeneID" id="19953940"/>
<comment type="subcellular location">
    <subcellularLocation>
        <location evidence="1">Nucleus</location>
    </subcellularLocation>
</comment>